<feature type="region of interest" description="Disordered" evidence="2">
    <location>
        <begin position="1039"/>
        <end position="1080"/>
    </location>
</feature>
<feature type="compositionally biased region" description="Basic and acidic residues" evidence="2">
    <location>
        <begin position="870"/>
        <end position="883"/>
    </location>
</feature>
<dbReference type="SUPFAM" id="SSF82185">
    <property type="entry name" value="Histone H3 K4-specific methyltransferase SET7/9 N-terminal domain"/>
    <property type="match status" value="2"/>
</dbReference>
<reference evidence="3 4" key="1">
    <citation type="submission" date="2013-02" db="EMBL/GenBank/DDBJ databases">
        <title>The Genome Sequence of Plasmodium inui San Antonio 1.</title>
        <authorList>
            <consortium name="The Broad Institute Genome Sequencing Platform"/>
            <consortium name="The Broad Institute Genome Sequencing Center for Infectious Disease"/>
            <person name="Neafsey D."/>
            <person name="Cheeseman I."/>
            <person name="Volkman S."/>
            <person name="Adams J."/>
            <person name="Walker B."/>
            <person name="Young S.K."/>
            <person name="Zeng Q."/>
            <person name="Gargeya S."/>
            <person name="Fitzgerald M."/>
            <person name="Haas B."/>
            <person name="Abouelleil A."/>
            <person name="Alvarado L."/>
            <person name="Arachchi H.M."/>
            <person name="Berlin A.M."/>
            <person name="Chapman S.B."/>
            <person name="Dewar J."/>
            <person name="Goldberg J."/>
            <person name="Griggs A."/>
            <person name="Gujja S."/>
            <person name="Hansen M."/>
            <person name="Howarth C."/>
            <person name="Imamovic A."/>
            <person name="Larimer J."/>
            <person name="McCowan C."/>
            <person name="Murphy C."/>
            <person name="Neiman D."/>
            <person name="Pearson M."/>
            <person name="Priest M."/>
            <person name="Roberts A."/>
            <person name="Saif S."/>
            <person name="Shea T."/>
            <person name="Sisk P."/>
            <person name="Sykes S."/>
            <person name="Wortman J."/>
            <person name="Nusbaum C."/>
            <person name="Birren B."/>
        </authorList>
    </citation>
    <scope>NUCLEOTIDE SEQUENCE [LARGE SCALE GENOMIC DNA]</scope>
    <source>
        <strain evidence="3 4">San Antonio 1</strain>
    </source>
</reference>
<dbReference type="Gene3D" id="2.20.110.10">
    <property type="entry name" value="Histone H3 K4-specific methyltransferase SET7/9 N-terminal domain"/>
    <property type="match status" value="3"/>
</dbReference>
<feature type="compositionally biased region" description="Basic and acidic residues" evidence="2">
    <location>
        <begin position="955"/>
        <end position="979"/>
    </location>
</feature>
<dbReference type="Pfam" id="PF02493">
    <property type="entry name" value="MORN"/>
    <property type="match status" value="4"/>
</dbReference>
<dbReference type="PANTHER" id="PTHR23084:SF179">
    <property type="entry name" value="OS10G0565000 PROTEIN"/>
    <property type="match status" value="1"/>
</dbReference>
<organism evidence="3 4">
    <name type="scientific">Plasmodium inui San Antonio 1</name>
    <dbReference type="NCBI Taxonomy" id="1237626"/>
    <lineage>
        <taxon>Eukaryota</taxon>
        <taxon>Sar</taxon>
        <taxon>Alveolata</taxon>
        <taxon>Apicomplexa</taxon>
        <taxon>Aconoidasida</taxon>
        <taxon>Haemosporida</taxon>
        <taxon>Plasmodiidae</taxon>
        <taxon>Plasmodium</taxon>
        <taxon>Plasmodium (Plasmodium)</taxon>
    </lineage>
</organism>
<feature type="region of interest" description="Disordered" evidence="2">
    <location>
        <begin position="870"/>
        <end position="1009"/>
    </location>
</feature>
<evidence type="ECO:0000256" key="1">
    <source>
        <dbReference type="ARBA" id="ARBA00022737"/>
    </source>
</evidence>
<evidence type="ECO:0000313" key="3">
    <source>
        <dbReference type="EMBL" id="EUD67145.1"/>
    </source>
</evidence>
<evidence type="ECO:0000256" key="2">
    <source>
        <dbReference type="SAM" id="MobiDB-lite"/>
    </source>
</evidence>
<dbReference type="VEuPathDB" id="PlasmoDB:C922_02295"/>
<feature type="region of interest" description="Disordered" evidence="2">
    <location>
        <begin position="497"/>
        <end position="599"/>
    </location>
</feature>
<keyword evidence="1" id="KW-0677">Repeat</keyword>
<name>W7A5U3_9APIC</name>
<sequence length="1080" mass="123014">MGNECSCGEVNSAKARMFNGEGNRKLQHVHLCWDEDVEKNLLSENEETEDDNYFYRLWGKKNMNKSGEKGKNKNEEDIDKWNIFGEQLEGDYMINVKKILMYVREYEEDFFLFFKKRNATSLILLKYIVLNYRQYMLCIGDTGVVYIGEVSPNNEKHGLGVIITPDQCMYIGEFEKDQITGFGLYVHFSRSIYVGYWKGGKTNHYGMFTHTDGTFYKGFWSNDKQNEKGIEHVHENYVFLGNYRKGEKNGFGAFILKNESMYIGHIENNCFSKKGIYFFNRKKMYITNWEKNCIGGACEIVWSDRRQFYGYHCANNRKEGIGIYKWNDGRIYFGNWLNNKQHGYGIFIVIKNIREYERREKAPFFLFFEQTKKVKEYFFLTLLKESFFEKGRVRGELELAIWGGAAQPYAVRGKVGGVASQEGPLNGVTPQCNNLHAYLFLNTLLRMRYYQTCRSYFDHLEKKKCNSFKFNCTFYERVKEHICSVTNSHLNGHLNRRAGRKRWGGSDSPVWSVLQGEAGNTSEEAGNTSEEAGNTSEEAGNTSEEAGNTSEKASNTSEQTDHTDESEERNRSNGKESHQGYHPFRENAPQQKNHTEDNNHTPFEEIERLKDYLRCLNLSHISERDITPHSPLFELASRNLLLKLGRWENGMLQEWIHSSDGLRTPGGSVARQAGSPNGKKERKKKKKPTQELLPRQYNRSVIDKFLDRMSSSEGGSSDSSEEDIHKNRHTSGDMSGHISSQRNCQPHHNDGGQPPFGDARKGKNPSVVPRKGLPRGTSPILRGHKLHGEQEGTSNGSGSGDTSGRSSFEATSSTSHLRDGHQATIPLVKGQINVQSSSTDMNSIRKAVYPGGVPTESILHKESSITYEITKESDKVTTQDRKVNRMNRGINQKGEDDQGDVDSIHENDVRHAMQGEKGSRLGQESDSMGGKKREQRNGSSSRNGSRGVNINDSHGVSKKDPLGESSKDPRGDSSKDPRRVTKFRPHFPSLPEKDEGDIPSSVTTSHNYDLPKKGFSLIWSLKRMKNSHLSANENITFEAPQPYDYGEDSESGTRHKKKKSFFGRFLQGGRRTRGEAKREE</sequence>
<feature type="compositionally biased region" description="Basic and acidic residues" evidence="2">
    <location>
        <begin position="902"/>
        <end position="919"/>
    </location>
</feature>
<protein>
    <recommendedName>
        <fullName evidence="5">Phosphatidylinositol-4-phosphate 5-kinase</fullName>
    </recommendedName>
</protein>
<dbReference type="EMBL" id="KI965467">
    <property type="protein sequence ID" value="EUD67145.1"/>
    <property type="molecule type" value="Genomic_DNA"/>
</dbReference>
<dbReference type="PANTHER" id="PTHR23084">
    <property type="entry name" value="PHOSPHATIDYLINOSITOL-4-PHOSPHATE 5-KINASE RELATED"/>
    <property type="match status" value="1"/>
</dbReference>
<evidence type="ECO:0008006" key="5">
    <source>
        <dbReference type="Google" id="ProtNLM"/>
    </source>
</evidence>
<dbReference type="GeneID" id="20037569"/>
<dbReference type="InterPro" id="IPR003409">
    <property type="entry name" value="MORN"/>
</dbReference>
<gene>
    <name evidence="3" type="ORF">C922_02295</name>
</gene>
<proteinExistence type="predicted"/>
<evidence type="ECO:0000313" key="4">
    <source>
        <dbReference type="Proteomes" id="UP000030640"/>
    </source>
</evidence>
<feature type="region of interest" description="Disordered" evidence="2">
    <location>
        <begin position="658"/>
        <end position="827"/>
    </location>
</feature>
<accession>W7A5U3</accession>
<dbReference type="SMART" id="SM00698">
    <property type="entry name" value="MORN"/>
    <property type="match status" value="6"/>
</dbReference>
<feature type="compositionally biased region" description="Polar residues" evidence="2">
    <location>
        <begin position="737"/>
        <end position="746"/>
    </location>
</feature>
<keyword evidence="4" id="KW-1185">Reference proteome</keyword>
<dbReference type="Proteomes" id="UP000030640">
    <property type="component" value="Unassembled WGS sequence"/>
</dbReference>
<dbReference type="OrthoDB" id="423343at2759"/>
<feature type="compositionally biased region" description="Basic and acidic residues" evidence="2">
    <location>
        <begin position="559"/>
        <end position="585"/>
    </location>
</feature>
<dbReference type="RefSeq" id="XP_008816116.1">
    <property type="nucleotide sequence ID" value="XM_008817894.1"/>
</dbReference>
<feature type="compositionally biased region" description="Low complexity" evidence="2">
    <location>
        <begin position="937"/>
        <end position="949"/>
    </location>
</feature>
<dbReference type="AlphaFoldDB" id="W7A5U3"/>
<feature type="compositionally biased region" description="Polar residues" evidence="2">
    <location>
        <begin position="518"/>
        <end position="558"/>
    </location>
</feature>